<evidence type="ECO:0000313" key="1">
    <source>
        <dbReference type="EMBL" id="MPN42162.1"/>
    </source>
</evidence>
<organism evidence="1">
    <name type="scientific">bioreactor metagenome</name>
    <dbReference type="NCBI Taxonomy" id="1076179"/>
    <lineage>
        <taxon>unclassified sequences</taxon>
        <taxon>metagenomes</taxon>
        <taxon>ecological metagenomes</taxon>
    </lineage>
</organism>
<gene>
    <name evidence="1" type="ORF">SDC9_189718</name>
</gene>
<accession>A0A645HUL1</accession>
<protein>
    <submittedName>
        <fullName evidence="1">Uncharacterized protein</fullName>
    </submittedName>
</protein>
<name>A0A645HUL1_9ZZZZ</name>
<sequence>MCSLYLSDEIHKDENGKLTKYYRLHAKDPHNEEMALVYDINCPKCHNIMKQVGRTLNYHDLGLYECKSCEKH</sequence>
<proteinExistence type="predicted"/>
<dbReference type="EMBL" id="VSSQ01099699">
    <property type="protein sequence ID" value="MPN42162.1"/>
    <property type="molecule type" value="Genomic_DNA"/>
</dbReference>
<dbReference type="AlphaFoldDB" id="A0A645HUL1"/>
<reference evidence="1" key="1">
    <citation type="submission" date="2019-08" db="EMBL/GenBank/DDBJ databases">
        <authorList>
            <person name="Kucharzyk K."/>
            <person name="Murdoch R.W."/>
            <person name="Higgins S."/>
            <person name="Loffler F."/>
        </authorList>
    </citation>
    <scope>NUCLEOTIDE SEQUENCE</scope>
</reference>
<comment type="caution">
    <text evidence="1">The sequence shown here is derived from an EMBL/GenBank/DDBJ whole genome shotgun (WGS) entry which is preliminary data.</text>
</comment>